<protein>
    <recommendedName>
        <fullName evidence="4 13">Tetraacyldisaccharide 4'-kinase</fullName>
        <ecNumber evidence="3 13">2.7.1.130</ecNumber>
    </recommendedName>
    <alternativeName>
        <fullName evidence="12 13">Lipid A 4'-kinase</fullName>
    </alternativeName>
</protein>
<comment type="catalytic activity">
    <reaction evidence="13">
        <text>a lipid A disaccharide + ATP = a lipid IVA + ADP + H(+)</text>
        <dbReference type="Rhea" id="RHEA:67840"/>
        <dbReference type="ChEBI" id="CHEBI:15378"/>
        <dbReference type="ChEBI" id="CHEBI:30616"/>
        <dbReference type="ChEBI" id="CHEBI:176343"/>
        <dbReference type="ChEBI" id="CHEBI:176425"/>
        <dbReference type="ChEBI" id="CHEBI:456216"/>
        <dbReference type="EC" id="2.7.1.130"/>
    </reaction>
</comment>
<organism evidence="15 16">
    <name type="scientific">Mesoterricola sediminis</name>
    <dbReference type="NCBI Taxonomy" id="2927980"/>
    <lineage>
        <taxon>Bacteria</taxon>
        <taxon>Pseudomonadati</taxon>
        <taxon>Acidobacteriota</taxon>
        <taxon>Holophagae</taxon>
        <taxon>Holophagales</taxon>
        <taxon>Holophagaceae</taxon>
        <taxon>Mesoterricola</taxon>
    </lineage>
</organism>
<evidence type="ECO:0000256" key="4">
    <source>
        <dbReference type="ARBA" id="ARBA00016436"/>
    </source>
</evidence>
<proteinExistence type="inferred from homology"/>
<dbReference type="GO" id="GO:0005524">
    <property type="term" value="F:ATP binding"/>
    <property type="evidence" value="ECO:0007669"/>
    <property type="project" value="UniProtKB-UniRule"/>
</dbReference>
<dbReference type="Pfam" id="PF02606">
    <property type="entry name" value="LpxK"/>
    <property type="match status" value="1"/>
</dbReference>
<comment type="similarity">
    <text evidence="13">Belongs to the LpxK family.</text>
</comment>
<keyword evidence="6 13" id="KW-0441">Lipid A biosynthesis</keyword>
<evidence type="ECO:0000256" key="5">
    <source>
        <dbReference type="ARBA" id="ARBA00022516"/>
    </source>
</evidence>
<evidence type="ECO:0000256" key="7">
    <source>
        <dbReference type="ARBA" id="ARBA00022679"/>
    </source>
</evidence>
<keyword evidence="7 13" id="KW-0808">Transferase</keyword>
<evidence type="ECO:0000256" key="9">
    <source>
        <dbReference type="ARBA" id="ARBA00022777"/>
    </source>
</evidence>
<dbReference type="PANTHER" id="PTHR42724:SF1">
    <property type="entry name" value="TETRAACYLDISACCHARIDE 4'-KINASE, MITOCHONDRIAL-RELATED"/>
    <property type="match status" value="1"/>
</dbReference>
<keyword evidence="11 13" id="KW-0443">Lipid metabolism</keyword>
<dbReference type="EMBL" id="AP027081">
    <property type="protein sequence ID" value="BDU76508.1"/>
    <property type="molecule type" value="Genomic_DNA"/>
</dbReference>
<evidence type="ECO:0000256" key="6">
    <source>
        <dbReference type="ARBA" id="ARBA00022556"/>
    </source>
</evidence>
<evidence type="ECO:0000256" key="14">
    <source>
        <dbReference type="SAM" id="MobiDB-lite"/>
    </source>
</evidence>
<dbReference type="RefSeq" id="WP_316411435.1">
    <property type="nucleotide sequence ID" value="NZ_AP027081.1"/>
</dbReference>
<dbReference type="GO" id="GO:0009029">
    <property type="term" value="F:lipid-A 4'-kinase activity"/>
    <property type="evidence" value="ECO:0007669"/>
    <property type="project" value="UniProtKB-UniRule"/>
</dbReference>
<dbReference type="AlphaFoldDB" id="A0AA48KFJ0"/>
<name>A0AA48KFJ0_9BACT</name>
<dbReference type="GO" id="GO:0005886">
    <property type="term" value="C:plasma membrane"/>
    <property type="evidence" value="ECO:0007669"/>
    <property type="project" value="TreeGrafter"/>
</dbReference>
<dbReference type="PANTHER" id="PTHR42724">
    <property type="entry name" value="TETRAACYLDISACCHARIDE 4'-KINASE"/>
    <property type="match status" value="1"/>
</dbReference>
<dbReference type="HAMAP" id="MF_00409">
    <property type="entry name" value="LpxK"/>
    <property type="match status" value="1"/>
</dbReference>
<evidence type="ECO:0000256" key="3">
    <source>
        <dbReference type="ARBA" id="ARBA00012071"/>
    </source>
</evidence>
<comment type="pathway">
    <text evidence="2 13">Glycolipid biosynthesis; lipid IV(A) biosynthesis; lipid IV(A) from (3R)-3-hydroxytetradecanoyl-[acyl-carrier-protein] and UDP-N-acetyl-alpha-D-glucosamine: step 6/6.</text>
</comment>
<dbReference type="EC" id="2.7.1.130" evidence="3 13"/>
<dbReference type="Proteomes" id="UP001228113">
    <property type="component" value="Chromosome"/>
</dbReference>
<dbReference type="GO" id="GO:0009245">
    <property type="term" value="P:lipid A biosynthetic process"/>
    <property type="evidence" value="ECO:0007669"/>
    <property type="project" value="UniProtKB-UniRule"/>
</dbReference>
<sequence length="349" mass="37407">MEALRWILAPLGPLYALAVRARNRAFDRHPERAARVDAPVVSVGNLSTGGTGKTPVTLFLAEALEAAGIRAAVVSRGYGGRRDHDPMPVEPDSDPAQTGDEPLMMARRLGPGRVVVGRRRHGAALRALALAPRPDLLVMDDGFQHRGLHRDLDLLLLDGVRRWGNGRMVPLGDLREPMAGAARASCLVVTRGARSDRGAVEAWWARYGSGGPVFWVDFAITSLRRFDTGDRIALPLGAPGPLFAFCALGHPEAFFADLLVAGAPWTGSRAFRDHQPLGPQLAALEREARASGAAGLVCTEKDAVKLDPARHRTALPLWVAEQRVIGAEPLAAWLLARLGTPPLTPPRGA</sequence>
<feature type="binding site" evidence="13">
    <location>
        <begin position="47"/>
        <end position="54"/>
    </location>
    <ligand>
        <name>ATP</name>
        <dbReference type="ChEBI" id="CHEBI:30616"/>
    </ligand>
</feature>
<dbReference type="NCBIfam" id="TIGR00682">
    <property type="entry name" value="lpxK"/>
    <property type="match status" value="1"/>
</dbReference>
<keyword evidence="9 13" id="KW-0418">Kinase</keyword>
<dbReference type="InterPro" id="IPR027417">
    <property type="entry name" value="P-loop_NTPase"/>
</dbReference>
<evidence type="ECO:0000256" key="10">
    <source>
        <dbReference type="ARBA" id="ARBA00022840"/>
    </source>
</evidence>
<evidence type="ECO:0000256" key="2">
    <source>
        <dbReference type="ARBA" id="ARBA00004870"/>
    </source>
</evidence>
<evidence type="ECO:0000256" key="12">
    <source>
        <dbReference type="ARBA" id="ARBA00029757"/>
    </source>
</evidence>
<keyword evidence="8 13" id="KW-0547">Nucleotide-binding</keyword>
<keyword evidence="16" id="KW-1185">Reference proteome</keyword>
<evidence type="ECO:0000256" key="1">
    <source>
        <dbReference type="ARBA" id="ARBA00002274"/>
    </source>
</evidence>
<feature type="region of interest" description="Disordered" evidence="14">
    <location>
        <begin position="79"/>
        <end position="102"/>
    </location>
</feature>
<evidence type="ECO:0000313" key="15">
    <source>
        <dbReference type="EMBL" id="BDU76508.1"/>
    </source>
</evidence>
<evidence type="ECO:0000313" key="16">
    <source>
        <dbReference type="Proteomes" id="UP001228113"/>
    </source>
</evidence>
<reference evidence="15" key="1">
    <citation type="journal article" date="2023" name="Int. J. Syst. Evol. Microbiol.">
        <title>Mesoterricola silvestris gen. nov., sp. nov., Mesoterricola sediminis sp. nov., Geothrix oryzae sp. nov., Geothrix edaphica sp. nov., Geothrix rubra sp. nov., and Geothrix limicola sp. nov., six novel members of Acidobacteriota isolated from soils.</title>
        <authorList>
            <person name="Itoh H."/>
            <person name="Sugisawa Y."/>
            <person name="Mise K."/>
            <person name="Xu Z."/>
            <person name="Kuniyasu M."/>
            <person name="Ushijima N."/>
            <person name="Kawano K."/>
            <person name="Kobayashi E."/>
            <person name="Shiratori Y."/>
            <person name="Masuda Y."/>
            <person name="Senoo K."/>
        </authorList>
    </citation>
    <scope>NUCLEOTIDE SEQUENCE</scope>
    <source>
        <strain evidence="15">W786</strain>
    </source>
</reference>
<evidence type="ECO:0000256" key="11">
    <source>
        <dbReference type="ARBA" id="ARBA00023098"/>
    </source>
</evidence>
<evidence type="ECO:0000256" key="13">
    <source>
        <dbReference type="HAMAP-Rule" id="MF_00409"/>
    </source>
</evidence>
<accession>A0AA48KFJ0</accession>
<keyword evidence="5 13" id="KW-0444">Lipid biosynthesis</keyword>
<evidence type="ECO:0000256" key="8">
    <source>
        <dbReference type="ARBA" id="ARBA00022741"/>
    </source>
</evidence>
<gene>
    <name evidence="13 15" type="primary">lpxK</name>
    <name evidence="15" type="ORF">METESE_14660</name>
</gene>
<keyword evidence="10 13" id="KW-0067">ATP-binding</keyword>
<dbReference type="InterPro" id="IPR003758">
    <property type="entry name" value="LpxK"/>
</dbReference>
<dbReference type="KEGG" id="msea:METESE_14660"/>
<dbReference type="SUPFAM" id="SSF52540">
    <property type="entry name" value="P-loop containing nucleoside triphosphate hydrolases"/>
    <property type="match status" value="1"/>
</dbReference>
<comment type="function">
    <text evidence="1 13">Transfers the gamma-phosphate of ATP to the 4'-position of a tetraacyldisaccharide 1-phosphate intermediate (termed DS-1-P) to form tetraacyldisaccharide 1,4'-bis-phosphate (lipid IVA).</text>
</comment>
<dbReference type="GO" id="GO:0009244">
    <property type="term" value="P:lipopolysaccharide core region biosynthetic process"/>
    <property type="evidence" value="ECO:0007669"/>
    <property type="project" value="TreeGrafter"/>
</dbReference>